<proteinExistence type="predicted"/>
<dbReference type="PANTHER" id="PTHR33266">
    <property type="entry name" value="CHROMOSOME 15, WHOLE GENOME SHOTGUN SEQUENCE"/>
    <property type="match status" value="1"/>
</dbReference>
<dbReference type="EMBL" id="KV722361">
    <property type="protein sequence ID" value="OCH92955.1"/>
    <property type="molecule type" value="Genomic_DNA"/>
</dbReference>
<evidence type="ECO:0000313" key="2">
    <source>
        <dbReference type="Proteomes" id="UP000250043"/>
    </source>
</evidence>
<dbReference type="PANTHER" id="PTHR33266:SF1">
    <property type="entry name" value="F-BOX DOMAIN-CONTAINING PROTEIN"/>
    <property type="match status" value="1"/>
</dbReference>
<gene>
    <name evidence="1" type="ORF">OBBRIDRAFT_802197</name>
</gene>
<sequence length="531" mass="60554">MLPPTIGLSKNKKKYPLGATSREHTRWNMSVVKETKRLHGDFAFESIMNDSVLAGEILVAALRLQKTKKEFHSKTTAEEVVKANPEFRKELADCWENEDFTSIRTLGTPVWYENPERPAPPGISVRGTVSKNDSKALIDAWNVKYIGPAAVNLHRNINLQIKKSTPERPFSNIGIFIQVTGSGKSRMFFELAKRIFSLSFNLLDEAGSKKFYVQFFGRIFLEVRKMIHAGKKYSSHSDLASVWHKIMCHQDPEGLYHDGIRWDSQTDNDLMDEDNRMGPEPIPDRAETPPEYRHARAFARRQLERLLKTMTPFRTLATSERLRRHFDNLVQPFTAASFDYSPRLPVMDHFTLSLEEISGVFFMSQLGRPLFWALIEAAKNNKLFLTYGQILKLARIKLLSCTEPSIAQERREFYTSTQKIALVDIRLLLGIDARRYSLSEDLTAKYMRTVSTVPSHRKFIQGGYPSEPLLVEAAAQELHVLSDSDVASMPQIFREVLSSALTDCGERGEVVACCLLTLALSQFFELVPKQR</sequence>
<name>A0A8E2B642_9APHY</name>
<protein>
    <submittedName>
        <fullName evidence="1">Uncharacterized protein</fullName>
    </submittedName>
</protein>
<dbReference type="OrthoDB" id="107110at2759"/>
<dbReference type="AlphaFoldDB" id="A0A8E2B642"/>
<organism evidence="1 2">
    <name type="scientific">Obba rivulosa</name>
    <dbReference type="NCBI Taxonomy" id="1052685"/>
    <lineage>
        <taxon>Eukaryota</taxon>
        <taxon>Fungi</taxon>
        <taxon>Dikarya</taxon>
        <taxon>Basidiomycota</taxon>
        <taxon>Agaricomycotina</taxon>
        <taxon>Agaricomycetes</taxon>
        <taxon>Polyporales</taxon>
        <taxon>Gelatoporiaceae</taxon>
        <taxon>Obba</taxon>
    </lineage>
</organism>
<accession>A0A8E2B642</accession>
<dbReference type="Proteomes" id="UP000250043">
    <property type="component" value="Unassembled WGS sequence"/>
</dbReference>
<reference evidence="1 2" key="1">
    <citation type="submission" date="2016-07" db="EMBL/GenBank/DDBJ databases">
        <title>Draft genome of the white-rot fungus Obba rivulosa 3A-2.</title>
        <authorList>
            <consortium name="DOE Joint Genome Institute"/>
            <person name="Miettinen O."/>
            <person name="Riley R."/>
            <person name="Acob R."/>
            <person name="Barry K."/>
            <person name="Cullen D."/>
            <person name="De Vries R."/>
            <person name="Hainaut M."/>
            <person name="Hatakka A."/>
            <person name="Henrissat B."/>
            <person name="Hilden K."/>
            <person name="Kuo R."/>
            <person name="Labutti K."/>
            <person name="Lipzen A."/>
            <person name="Makela M.R."/>
            <person name="Sandor L."/>
            <person name="Spatafora J.W."/>
            <person name="Grigoriev I.V."/>
            <person name="Hibbett D.S."/>
        </authorList>
    </citation>
    <scope>NUCLEOTIDE SEQUENCE [LARGE SCALE GENOMIC DNA]</scope>
    <source>
        <strain evidence="1 2">3A-2</strain>
    </source>
</reference>
<keyword evidence="2" id="KW-1185">Reference proteome</keyword>
<evidence type="ECO:0000313" key="1">
    <source>
        <dbReference type="EMBL" id="OCH92955.1"/>
    </source>
</evidence>